<dbReference type="InterPro" id="IPR055377">
    <property type="entry name" value="GH3_M"/>
</dbReference>
<gene>
    <name evidence="3" type="ORF">PI95_020630</name>
</gene>
<feature type="domain" description="GH3 middle" evidence="1">
    <location>
        <begin position="309"/>
        <end position="373"/>
    </location>
</feature>
<evidence type="ECO:0000259" key="1">
    <source>
        <dbReference type="Pfam" id="PF23571"/>
    </source>
</evidence>
<feature type="domain" description="GH3 C-terminal" evidence="2">
    <location>
        <begin position="399"/>
        <end position="490"/>
    </location>
</feature>
<dbReference type="RefSeq" id="WP_039752528.1">
    <property type="nucleotide sequence ID" value="NZ_JTCM02000052.1"/>
</dbReference>
<accession>A0A846HE01</accession>
<dbReference type="Pfam" id="PF03321">
    <property type="entry name" value="GH3"/>
    <property type="match status" value="1"/>
</dbReference>
<name>A0A846HE01_9CYAN</name>
<evidence type="ECO:0000259" key="2">
    <source>
        <dbReference type="Pfam" id="PF23572"/>
    </source>
</evidence>
<proteinExistence type="predicted"/>
<protein>
    <submittedName>
        <fullName evidence="3">GH3 auxin-responsive promoter family protein</fullName>
    </submittedName>
</protein>
<dbReference type="InterPro" id="IPR004993">
    <property type="entry name" value="GH3"/>
</dbReference>
<reference evidence="3 4" key="1">
    <citation type="journal article" date="2015" name="Genome Announc.">
        <title>Draft Genome Sequence of Cyanobacterium Hassallia byssoidea Strain VB512170, Isolated from Monuments in India.</title>
        <authorList>
            <person name="Singh D."/>
            <person name="Chandrababunaidu M.M."/>
            <person name="Panda A."/>
            <person name="Sen D."/>
            <person name="Bhattacharyya S."/>
            <person name="Adhikary S.P."/>
            <person name="Tripathy S."/>
        </authorList>
    </citation>
    <scope>NUCLEOTIDE SEQUENCE [LARGE SCALE GENOMIC DNA]</scope>
    <source>
        <strain evidence="3 4">VB512170</strain>
    </source>
</reference>
<sequence length="510" mass="58531">MRFIIKLFAKLLTPAASRFHHALKNPQASQQTVQKAIIKRLIQSEYGKSLNIKSITDWHHIPIVAYHDIEKLILQQKETKKPLLTSESILFYEKTSGSRGAAKLIPYTKSLLSSFNQMFCVWAHDLIVHGANFSTGKIYFCISPQLGGKQDEIGLNNDSEYLDKWLRWFLSPFLISPRGLNRVGDAEEFKNKLSHTLLLEEKLEIISIWSPSFLKVILDYIQSNRTRLLLEIGDRLSPQRHQLLLNTEIPWTQLWRELKLISCWDSANAADGAEFLRLLFPNVLVQGKGLLATEAPLTIPLISAQGCVPMLNEVFFEFEDEAGKIYRLHELEKDGIYEIIISQKSGLYRYRIGDRLSVTHFYLNTPCLQFLGRTQEISDLVGEKLNSQFVRQVLDSLPLQKTSFKSLVPVKQPQHYVLLLDQTNVNPQELAQQLDNALQQSPQYRHARLLNQLQPVRVLVSSRIPEIIALYKTRSGKKWGDFKHDILSTTPIEPELLAEIELIRSKHFSA</sequence>
<dbReference type="EMBL" id="JTCM02000052">
    <property type="protein sequence ID" value="NEU74894.1"/>
    <property type="molecule type" value="Genomic_DNA"/>
</dbReference>
<dbReference type="Pfam" id="PF23572">
    <property type="entry name" value="GH3_C"/>
    <property type="match status" value="1"/>
</dbReference>
<dbReference type="PANTHER" id="PTHR31901">
    <property type="entry name" value="GH3 DOMAIN-CONTAINING PROTEIN"/>
    <property type="match status" value="1"/>
</dbReference>
<evidence type="ECO:0000313" key="4">
    <source>
        <dbReference type="Proteomes" id="UP000031549"/>
    </source>
</evidence>
<dbReference type="GO" id="GO:0005737">
    <property type="term" value="C:cytoplasm"/>
    <property type="evidence" value="ECO:0007669"/>
    <property type="project" value="TreeGrafter"/>
</dbReference>
<dbReference type="GO" id="GO:0016881">
    <property type="term" value="F:acid-amino acid ligase activity"/>
    <property type="evidence" value="ECO:0007669"/>
    <property type="project" value="TreeGrafter"/>
</dbReference>
<dbReference type="PANTHER" id="PTHR31901:SF9">
    <property type="entry name" value="GH3 DOMAIN-CONTAINING PROTEIN"/>
    <property type="match status" value="1"/>
</dbReference>
<dbReference type="SUPFAM" id="SSF56801">
    <property type="entry name" value="Acetyl-CoA synthetase-like"/>
    <property type="match status" value="1"/>
</dbReference>
<keyword evidence="4" id="KW-1185">Reference proteome</keyword>
<dbReference type="AlphaFoldDB" id="A0A846HE01"/>
<dbReference type="Pfam" id="PF23571">
    <property type="entry name" value="GH3_M"/>
    <property type="match status" value="1"/>
</dbReference>
<dbReference type="Proteomes" id="UP000031549">
    <property type="component" value="Unassembled WGS sequence"/>
</dbReference>
<organism evidence="3 4">
    <name type="scientific">Hassallia byssoidea VB512170</name>
    <dbReference type="NCBI Taxonomy" id="1304833"/>
    <lineage>
        <taxon>Bacteria</taxon>
        <taxon>Bacillati</taxon>
        <taxon>Cyanobacteriota</taxon>
        <taxon>Cyanophyceae</taxon>
        <taxon>Nostocales</taxon>
        <taxon>Tolypothrichaceae</taxon>
        <taxon>Hassallia</taxon>
    </lineage>
</organism>
<evidence type="ECO:0000313" key="3">
    <source>
        <dbReference type="EMBL" id="NEU74894.1"/>
    </source>
</evidence>
<dbReference type="InterPro" id="IPR055378">
    <property type="entry name" value="GH3_C"/>
</dbReference>
<comment type="caution">
    <text evidence="3">The sequence shown here is derived from an EMBL/GenBank/DDBJ whole genome shotgun (WGS) entry which is preliminary data.</text>
</comment>